<evidence type="ECO:0000313" key="3">
    <source>
        <dbReference type="Proteomes" id="UP000198802"/>
    </source>
</evidence>
<dbReference type="Pfam" id="PF00501">
    <property type="entry name" value="AMP-binding"/>
    <property type="match status" value="1"/>
</dbReference>
<sequence length="533" mass="55904">MLWEPSAQRVAEASVTRFQDWLAQDHGVSFAERTGLARWSVTQPGPFWDAVWEFCAVEGDRGDGPALTGTGLADARWFTSARVNYAENALSRRGPAPAIIAVREDGVTTVVSWDELRRQVARAAAGLRRLGVGPGDRVAAVLPSGAQAVVAMLASASLGAVWACGPPELGLADIADRFAPITPKVLIGVDGYTREGQVFDSVQSLADLARRLPNLAATVVVPYLAADALTRAAQARTPALTSWDDLLAATEDLAWARLPFDAPLWIQFSSPDTGVAKPVVHGHGGILLEHLKSLVLHLDLGPDDRFCWLATTGEATWNLLVSGLLTGSAIVLYDGSPARPDLSILWRLAEAVEVTCLGLPASFVEACHGSGLVPASVADLSLLRTVAAFGSPFTPDAAAWVYETVSPSVAFSAMSGGGDLGAPTIAALPTAPVRAGEAGAALGCAVAVVDPAGYPARGPADVDGELVVTMPMPSMPLFVWGDPAGSWLFQTRLARFPGWWSQNEYARLTPSGAFAVGNVLYPTLLPSGVRAGY</sequence>
<evidence type="ECO:0000259" key="1">
    <source>
        <dbReference type="Pfam" id="PF00501"/>
    </source>
</evidence>
<protein>
    <submittedName>
        <fullName evidence="2">Acetoacetyl-CoA synthetase</fullName>
    </submittedName>
</protein>
<name>A0A0S4QL46_9ACTN</name>
<accession>A0A0S4QL46</accession>
<dbReference type="Proteomes" id="UP000198802">
    <property type="component" value="Unassembled WGS sequence"/>
</dbReference>
<dbReference type="GO" id="GO:0030729">
    <property type="term" value="F:acetoacetate-CoA ligase activity"/>
    <property type="evidence" value="ECO:0007669"/>
    <property type="project" value="TreeGrafter"/>
</dbReference>
<dbReference type="EMBL" id="FAOZ01000005">
    <property type="protein sequence ID" value="CUU55592.1"/>
    <property type="molecule type" value="Genomic_DNA"/>
</dbReference>
<feature type="domain" description="AMP-dependent synthetase/ligase" evidence="1">
    <location>
        <begin position="92"/>
        <end position="471"/>
    </location>
</feature>
<dbReference type="PANTHER" id="PTHR42921">
    <property type="entry name" value="ACETOACETYL-COA SYNTHETASE"/>
    <property type="match status" value="1"/>
</dbReference>
<dbReference type="PANTHER" id="PTHR42921:SF1">
    <property type="entry name" value="ACETOACETYL-COA SYNTHETASE"/>
    <property type="match status" value="1"/>
</dbReference>
<dbReference type="Gene3D" id="3.40.50.12780">
    <property type="entry name" value="N-terminal domain of ligase-like"/>
    <property type="match status" value="1"/>
</dbReference>
<dbReference type="SUPFAM" id="SSF56801">
    <property type="entry name" value="Acetyl-CoA synthetase-like"/>
    <property type="match status" value="1"/>
</dbReference>
<keyword evidence="3" id="KW-1185">Reference proteome</keyword>
<reference evidence="3" key="1">
    <citation type="submission" date="2015-11" db="EMBL/GenBank/DDBJ databases">
        <authorList>
            <person name="Varghese N."/>
        </authorList>
    </citation>
    <scope>NUCLEOTIDE SEQUENCE [LARGE SCALE GENOMIC DNA]</scope>
    <source>
        <strain evidence="3">DSM 45899</strain>
    </source>
</reference>
<evidence type="ECO:0000313" key="2">
    <source>
        <dbReference type="EMBL" id="CUU55592.1"/>
    </source>
</evidence>
<dbReference type="AlphaFoldDB" id="A0A0S4QL46"/>
<proteinExistence type="predicted"/>
<dbReference type="InterPro" id="IPR000873">
    <property type="entry name" value="AMP-dep_synth/lig_dom"/>
</dbReference>
<dbReference type="InterPro" id="IPR042099">
    <property type="entry name" value="ANL_N_sf"/>
</dbReference>
<organism evidence="2 3">
    <name type="scientific">Parafrankia irregularis</name>
    <dbReference type="NCBI Taxonomy" id="795642"/>
    <lineage>
        <taxon>Bacteria</taxon>
        <taxon>Bacillati</taxon>
        <taxon>Actinomycetota</taxon>
        <taxon>Actinomycetes</taxon>
        <taxon>Frankiales</taxon>
        <taxon>Frankiaceae</taxon>
        <taxon>Parafrankia</taxon>
    </lineage>
</organism>
<gene>
    <name evidence="2" type="ORF">Ga0074812_105244</name>
</gene>